<dbReference type="InterPro" id="IPR051013">
    <property type="entry name" value="MBL_superfamily_lactonases"/>
</dbReference>
<evidence type="ECO:0000313" key="8">
    <source>
        <dbReference type="Proteomes" id="UP000070498"/>
    </source>
</evidence>
<dbReference type="Pfam" id="PF00753">
    <property type="entry name" value="Lactamase_B"/>
    <property type="match status" value="1"/>
</dbReference>
<keyword evidence="2" id="KW-0479">Metal-binding</keyword>
<keyword evidence="8" id="KW-1185">Reference proteome</keyword>
<evidence type="ECO:0000256" key="3">
    <source>
        <dbReference type="ARBA" id="ARBA00022801"/>
    </source>
</evidence>
<name>A0A135NYN5_9HYPH</name>
<dbReference type="AlphaFoldDB" id="A0A135NYN5"/>
<dbReference type="Proteomes" id="UP000070498">
    <property type="component" value="Unassembled WGS sequence"/>
</dbReference>
<evidence type="ECO:0000256" key="4">
    <source>
        <dbReference type="ARBA" id="ARBA00022833"/>
    </source>
</evidence>
<gene>
    <name evidence="7" type="ORF">ATO67_13895</name>
</gene>
<accession>A0A135NYN5</accession>
<dbReference type="SMART" id="SM00849">
    <property type="entry name" value="Lactamase_B"/>
    <property type="match status" value="1"/>
</dbReference>
<reference evidence="7 8" key="1">
    <citation type="submission" date="2015-11" db="EMBL/GenBank/DDBJ databases">
        <title>Draft genome sequence of Agrobacterium sp. R89-1.</title>
        <authorList>
            <person name="Zahradnik J."/>
            <person name="Kyslikova E."/>
            <person name="Palyzova A."/>
            <person name="Kyslik P."/>
        </authorList>
    </citation>
    <scope>NUCLEOTIDE SEQUENCE [LARGE SCALE GENOMIC DNA]</scope>
    <source>
        <strain evidence="7 8">R89-1</strain>
    </source>
</reference>
<dbReference type="Gene3D" id="3.60.15.10">
    <property type="entry name" value="Ribonuclease Z/Hydroxyacylglutathione hydrolase-like"/>
    <property type="match status" value="1"/>
</dbReference>
<sequence length="329" mass="35596">MRILKNTRSLLFSTAVALSVGLSARTFASSEAPAVESYQQVTNSYSFPLGDFRITALSDGTVPQDLYKLLIGTSHSHTDHLLDREFLENPVEASINAFLIQSADHTILVDTGSGELFGPGYGGKLLDSLASVGLKPQDVTEILITHIHTDHTGGLVRDGQPAFPNATVYVGAPDLKFFLDPSNAQKTGYAEQYFDEAAKTIGVYENLAKVKTFGEGETILPGIKTSLHPGHTPGSAFFTVSSRDQSMTFIGDVIHVAAVQFPDPNVTIVYDVKPEDAASVRKETFGDLAKRRELVAAPHLPFPGVGYVRAEGAGSFSWHPLEYRNRASR</sequence>
<dbReference type="CDD" id="cd07720">
    <property type="entry name" value="OPHC2-like_MBL-fold"/>
    <property type="match status" value="1"/>
</dbReference>
<feature type="chain" id="PRO_5007466810" evidence="5">
    <location>
        <begin position="29"/>
        <end position="329"/>
    </location>
</feature>
<dbReference type="InterPro" id="IPR001279">
    <property type="entry name" value="Metallo-B-lactamas"/>
</dbReference>
<feature type="domain" description="Metallo-beta-lactamase" evidence="6">
    <location>
        <begin position="94"/>
        <end position="299"/>
    </location>
</feature>
<protein>
    <submittedName>
        <fullName evidence="7">MBL fold metallo-hydrolase</fullName>
    </submittedName>
</protein>
<evidence type="ECO:0000256" key="2">
    <source>
        <dbReference type="ARBA" id="ARBA00022723"/>
    </source>
</evidence>
<evidence type="ECO:0000256" key="1">
    <source>
        <dbReference type="ARBA" id="ARBA00007749"/>
    </source>
</evidence>
<evidence type="ECO:0000313" key="7">
    <source>
        <dbReference type="EMBL" id="KXG84256.1"/>
    </source>
</evidence>
<evidence type="ECO:0000259" key="6">
    <source>
        <dbReference type="SMART" id="SM00849"/>
    </source>
</evidence>
<keyword evidence="4" id="KW-0862">Zinc</keyword>
<keyword evidence="5" id="KW-0732">Signal</keyword>
<keyword evidence="3 7" id="KW-0378">Hydrolase</keyword>
<dbReference type="EMBL" id="LNUW01000038">
    <property type="protein sequence ID" value="KXG84256.1"/>
    <property type="molecule type" value="Genomic_DNA"/>
</dbReference>
<dbReference type="STRING" id="2052828.ATO67_13895"/>
<comment type="similarity">
    <text evidence="1">Belongs to the metallo-beta-lactamase superfamily.</text>
</comment>
<evidence type="ECO:0000256" key="5">
    <source>
        <dbReference type="SAM" id="SignalP"/>
    </source>
</evidence>
<proteinExistence type="inferred from homology"/>
<dbReference type="GO" id="GO:0016787">
    <property type="term" value="F:hydrolase activity"/>
    <property type="evidence" value="ECO:0007669"/>
    <property type="project" value="UniProtKB-KW"/>
</dbReference>
<feature type="signal peptide" evidence="5">
    <location>
        <begin position="1"/>
        <end position="28"/>
    </location>
</feature>
<dbReference type="InterPro" id="IPR036866">
    <property type="entry name" value="RibonucZ/Hydroxyglut_hydro"/>
</dbReference>
<dbReference type="PANTHER" id="PTHR42978:SF6">
    <property type="entry name" value="QUORUM-QUENCHING LACTONASE YTNP-RELATED"/>
    <property type="match status" value="1"/>
</dbReference>
<dbReference type="PANTHER" id="PTHR42978">
    <property type="entry name" value="QUORUM-QUENCHING LACTONASE YTNP-RELATED-RELATED"/>
    <property type="match status" value="1"/>
</dbReference>
<comment type="caution">
    <text evidence="7">The sequence shown here is derived from an EMBL/GenBank/DDBJ whole genome shotgun (WGS) entry which is preliminary data.</text>
</comment>
<dbReference type="GO" id="GO:0046872">
    <property type="term" value="F:metal ion binding"/>
    <property type="evidence" value="ECO:0007669"/>
    <property type="project" value="UniProtKB-KW"/>
</dbReference>
<dbReference type="SUPFAM" id="SSF56281">
    <property type="entry name" value="Metallo-hydrolase/oxidoreductase"/>
    <property type="match status" value="1"/>
</dbReference>
<organism evidence="7 8">
    <name type="scientific">Agrobacterium bohemicum</name>
    <dbReference type="NCBI Taxonomy" id="2052828"/>
    <lineage>
        <taxon>Bacteria</taxon>
        <taxon>Pseudomonadati</taxon>
        <taxon>Pseudomonadota</taxon>
        <taxon>Alphaproteobacteria</taxon>
        <taxon>Hyphomicrobiales</taxon>
        <taxon>Rhizobiaceae</taxon>
        <taxon>Rhizobium/Agrobacterium group</taxon>
        <taxon>Agrobacterium</taxon>
    </lineage>
</organism>